<evidence type="ECO:0000313" key="4">
    <source>
        <dbReference type="EMBL" id="AZR07024.1"/>
    </source>
</evidence>
<evidence type="ECO:0000313" key="5">
    <source>
        <dbReference type="Proteomes" id="UP000275951"/>
    </source>
</evidence>
<dbReference type="PANTHER" id="PTHR10612:SF34">
    <property type="entry name" value="APOLIPOPROTEIN D"/>
    <property type="match status" value="1"/>
</dbReference>
<gene>
    <name evidence="4" type="ORF">EBQ10_06745</name>
</gene>
<evidence type="ECO:0000256" key="2">
    <source>
        <dbReference type="PIRNR" id="PIRNR036893"/>
    </source>
</evidence>
<comment type="similarity">
    <text evidence="1 2">Belongs to the calycin superfamily. Lipocalin family.</text>
</comment>
<organism evidence="4 5">
    <name type="scientific">Trueperella pyogenes</name>
    <dbReference type="NCBI Taxonomy" id="1661"/>
    <lineage>
        <taxon>Bacteria</taxon>
        <taxon>Bacillati</taxon>
        <taxon>Actinomycetota</taxon>
        <taxon>Actinomycetes</taxon>
        <taxon>Actinomycetales</taxon>
        <taxon>Actinomycetaceae</taxon>
        <taxon>Trueperella</taxon>
    </lineage>
</organism>
<protein>
    <recommendedName>
        <fullName evidence="3">Lipocalin/cytosolic fatty-acid binding domain-containing protein</fullName>
    </recommendedName>
</protein>
<dbReference type="RefSeq" id="WP_108726427.1">
    <property type="nucleotide sequence ID" value="NZ_CP029001.1"/>
</dbReference>
<dbReference type="PIRSF" id="PIRSF036893">
    <property type="entry name" value="Lipocalin_ApoD"/>
    <property type="match status" value="1"/>
</dbReference>
<dbReference type="InterPro" id="IPR022272">
    <property type="entry name" value="Lipocalin_CS"/>
</dbReference>
<dbReference type="InterPro" id="IPR022271">
    <property type="entry name" value="Lipocalin_ApoD"/>
</dbReference>
<dbReference type="SUPFAM" id="SSF50814">
    <property type="entry name" value="Lipocalins"/>
    <property type="match status" value="1"/>
</dbReference>
<dbReference type="CDD" id="cd19438">
    <property type="entry name" value="lipocalin_Blc-like"/>
    <property type="match status" value="1"/>
</dbReference>
<dbReference type="Gene3D" id="2.40.128.20">
    <property type="match status" value="1"/>
</dbReference>
<dbReference type="InterPro" id="IPR002446">
    <property type="entry name" value="Lipocalin_bac"/>
</dbReference>
<dbReference type="Proteomes" id="UP000275951">
    <property type="component" value="Chromosome"/>
</dbReference>
<evidence type="ECO:0000256" key="1">
    <source>
        <dbReference type="ARBA" id="ARBA00006889"/>
    </source>
</evidence>
<proteinExistence type="inferred from homology"/>
<dbReference type="AlphaFoldDB" id="A0A3Q9GML6"/>
<dbReference type="PRINTS" id="PR01171">
    <property type="entry name" value="BCTLIPOCALIN"/>
</dbReference>
<sequence length="174" mass="19836">MTERVVHSVQHLDLEKYLGLWYEIARLPLKWEDAHATNITAHYSLKENGKIRVDNRSFDNDGAPGQAIAEATPVDGEPGQLTVNFLPKYIRWIPFTSGDYWVLKIDDDYQVALVGTPNHENLWVLAREPQIAEETLAEYLAEARAQGFQLDKLIRPVHDGRVVTDDLVEDADRD</sequence>
<dbReference type="InterPro" id="IPR000566">
    <property type="entry name" value="Lipocln_cytosolic_FA-bd_dom"/>
</dbReference>
<evidence type="ECO:0000259" key="3">
    <source>
        <dbReference type="Pfam" id="PF08212"/>
    </source>
</evidence>
<reference evidence="4 5" key="1">
    <citation type="submission" date="2018-11" db="EMBL/GenBank/DDBJ databases">
        <title>Multidrug-resistant genes are associated with an 42-kb island TGI1 carrying a complex class 1 integron in a Trueperella pyogenes.</title>
        <authorList>
            <person name="Dong W."/>
        </authorList>
    </citation>
    <scope>NUCLEOTIDE SEQUENCE [LARGE SCALE GENOMIC DNA]</scope>
    <source>
        <strain evidence="4 5">TP4</strain>
    </source>
</reference>
<dbReference type="PANTHER" id="PTHR10612">
    <property type="entry name" value="APOLIPOPROTEIN D"/>
    <property type="match status" value="1"/>
</dbReference>
<accession>A0A3Q9GML6</accession>
<dbReference type="InterPro" id="IPR047202">
    <property type="entry name" value="Lipocalin_Blc-like_dom"/>
</dbReference>
<dbReference type="PROSITE" id="PS00213">
    <property type="entry name" value="LIPOCALIN"/>
    <property type="match status" value="1"/>
</dbReference>
<feature type="domain" description="Lipocalin/cytosolic fatty-acid binding" evidence="3">
    <location>
        <begin position="12"/>
        <end position="156"/>
    </location>
</feature>
<dbReference type="GO" id="GO:0006950">
    <property type="term" value="P:response to stress"/>
    <property type="evidence" value="ECO:0007669"/>
    <property type="project" value="UniProtKB-ARBA"/>
</dbReference>
<name>A0A3Q9GML6_9ACTO</name>
<dbReference type="InterPro" id="IPR012674">
    <property type="entry name" value="Calycin"/>
</dbReference>
<dbReference type="EMBL" id="CP033905">
    <property type="protein sequence ID" value="AZR07024.1"/>
    <property type="molecule type" value="Genomic_DNA"/>
</dbReference>
<dbReference type="Pfam" id="PF08212">
    <property type="entry name" value="Lipocalin_2"/>
    <property type="match status" value="1"/>
</dbReference>